<dbReference type="EMBL" id="QTSX02005957">
    <property type="protein sequence ID" value="KAJ9056353.1"/>
    <property type="molecule type" value="Genomic_DNA"/>
</dbReference>
<proteinExistence type="predicted"/>
<comment type="caution">
    <text evidence="1">The sequence shown here is derived from an EMBL/GenBank/DDBJ whole genome shotgun (WGS) entry which is preliminary data.</text>
</comment>
<organism evidence="1 2">
    <name type="scientific">Entomophthora muscae</name>
    <dbReference type="NCBI Taxonomy" id="34485"/>
    <lineage>
        <taxon>Eukaryota</taxon>
        <taxon>Fungi</taxon>
        <taxon>Fungi incertae sedis</taxon>
        <taxon>Zoopagomycota</taxon>
        <taxon>Entomophthoromycotina</taxon>
        <taxon>Entomophthoromycetes</taxon>
        <taxon>Entomophthorales</taxon>
        <taxon>Entomophthoraceae</taxon>
        <taxon>Entomophthora</taxon>
    </lineage>
</organism>
<keyword evidence="2" id="KW-1185">Reference proteome</keyword>
<evidence type="ECO:0000313" key="2">
    <source>
        <dbReference type="Proteomes" id="UP001165960"/>
    </source>
</evidence>
<dbReference type="Proteomes" id="UP001165960">
    <property type="component" value="Unassembled WGS sequence"/>
</dbReference>
<name>A0ACC2S223_9FUNG</name>
<evidence type="ECO:0000313" key="1">
    <source>
        <dbReference type="EMBL" id="KAJ9056353.1"/>
    </source>
</evidence>
<reference evidence="1" key="1">
    <citation type="submission" date="2022-04" db="EMBL/GenBank/DDBJ databases">
        <title>Genome of the entomopathogenic fungus Entomophthora muscae.</title>
        <authorList>
            <person name="Elya C."/>
            <person name="Lovett B.R."/>
            <person name="Lee E."/>
            <person name="Macias A.M."/>
            <person name="Hajek A.E."/>
            <person name="De Bivort B.L."/>
            <person name="Kasson M.T."/>
            <person name="De Fine Licht H.H."/>
            <person name="Stajich J.E."/>
        </authorList>
    </citation>
    <scope>NUCLEOTIDE SEQUENCE</scope>
    <source>
        <strain evidence="1">Berkeley</strain>
    </source>
</reference>
<protein>
    <submittedName>
        <fullName evidence="1">Uncharacterized protein</fullName>
    </submittedName>
</protein>
<accession>A0ACC2S223</accession>
<gene>
    <name evidence="1" type="ORF">DSO57_1034048</name>
</gene>
<sequence length="126" mass="13508">MKSAIAFFVLGLVGAEKCLAPTDGCGPVFNDPSKDWNMGVSLYSAPDFKGNVTTVKVNGPYGCTNDVPFYAIRSLLSTATTKVVLHYGRDCVGHVLEEFQGGSQNVNITNGCPMSVFVKFHRHGSC</sequence>